<keyword evidence="1" id="KW-0812">Transmembrane</keyword>
<comment type="caution">
    <text evidence="3">The sequence shown here is derived from an EMBL/GenBank/DDBJ whole genome shotgun (WGS) entry which is preliminary data.</text>
</comment>
<dbReference type="InterPro" id="IPR022049">
    <property type="entry name" value="FAM69_kinase_dom"/>
</dbReference>
<evidence type="ECO:0000313" key="3">
    <source>
        <dbReference type="EMBL" id="KAJ7392292.1"/>
    </source>
</evidence>
<dbReference type="OrthoDB" id="8860232at2759"/>
<dbReference type="Pfam" id="PF12260">
    <property type="entry name" value="PIP49_C"/>
    <property type="match status" value="1"/>
</dbReference>
<keyword evidence="1" id="KW-0472">Membrane</keyword>
<sequence length="315" mass="35688">MADETPWGYCTNGFVVVVVVVVVRLRLQIIDSHHHGWMESDSYHCNSRYRLCSINAQLIRQVTCLDHCAPIFVPKTTSILESVSPLCLIKKIYDGEWRERTVILKVNMSWFKEFEERQNITDSDAVSSYQTDVSSRVKTLFGDCPQCSKLASLLLSLGDGDGDGAVTASEARTFISLLQHVEPMMLMVLNESKHTVDFYGYCGGLYVVEKVPSVASDMFKDTWELMELSFLPDSFEPLQDFFNDYAGKFLNVAAFYMLYVNTIFNNALPVANFPIVSTYFQFHVTSKREKFDFAYSLLDATLGVSITPYGFDTVV</sequence>
<keyword evidence="1" id="KW-1133">Transmembrane helix</keyword>
<evidence type="ECO:0000259" key="2">
    <source>
        <dbReference type="Pfam" id="PF12260"/>
    </source>
</evidence>
<proteinExistence type="predicted"/>
<gene>
    <name evidence="3" type="primary">FAM69A</name>
    <name evidence="3" type="ORF">OS493_011948</name>
</gene>
<evidence type="ECO:0000256" key="1">
    <source>
        <dbReference type="SAM" id="Phobius"/>
    </source>
</evidence>
<dbReference type="EMBL" id="MU825401">
    <property type="protein sequence ID" value="KAJ7392292.1"/>
    <property type="molecule type" value="Genomic_DNA"/>
</dbReference>
<reference evidence="3" key="1">
    <citation type="submission" date="2023-01" db="EMBL/GenBank/DDBJ databases">
        <title>Genome assembly of the deep-sea coral Lophelia pertusa.</title>
        <authorList>
            <person name="Herrera S."/>
            <person name="Cordes E."/>
        </authorList>
    </citation>
    <scope>NUCLEOTIDE SEQUENCE</scope>
    <source>
        <strain evidence="3">USNM1676648</strain>
        <tissue evidence="3">Polyp</tissue>
    </source>
</reference>
<keyword evidence="4" id="KW-1185">Reference proteome</keyword>
<feature type="domain" description="FAM69 protein-kinase" evidence="2">
    <location>
        <begin position="175"/>
        <end position="267"/>
    </location>
</feature>
<organism evidence="3 4">
    <name type="scientific">Desmophyllum pertusum</name>
    <dbReference type="NCBI Taxonomy" id="174260"/>
    <lineage>
        <taxon>Eukaryota</taxon>
        <taxon>Metazoa</taxon>
        <taxon>Cnidaria</taxon>
        <taxon>Anthozoa</taxon>
        <taxon>Hexacorallia</taxon>
        <taxon>Scleractinia</taxon>
        <taxon>Caryophylliina</taxon>
        <taxon>Caryophylliidae</taxon>
        <taxon>Desmophyllum</taxon>
    </lineage>
</organism>
<dbReference type="Proteomes" id="UP001163046">
    <property type="component" value="Unassembled WGS sequence"/>
</dbReference>
<dbReference type="PANTHER" id="PTHR21093">
    <property type="entry name" value="DIVERGENT PROTEIN KINASE DOMAIN 1C-RELATED"/>
    <property type="match status" value="1"/>
</dbReference>
<evidence type="ECO:0000313" key="4">
    <source>
        <dbReference type="Proteomes" id="UP001163046"/>
    </source>
</evidence>
<feature type="transmembrane region" description="Helical" evidence="1">
    <location>
        <begin position="6"/>
        <end position="25"/>
    </location>
</feature>
<accession>A0A9X0D9H5</accession>
<dbReference type="AlphaFoldDB" id="A0A9X0D9H5"/>
<name>A0A9X0D9H5_9CNID</name>
<protein>
    <submittedName>
        <fullName evidence="3">Family with sequence similarity 69 member A</fullName>
    </submittedName>
</protein>